<accession>A0A6S6TID1</accession>
<keyword evidence="1" id="KW-0472">Membrane</keyword>
<protein>
    <submittedName>
        <fullName evidence="2">Uncharacterized protein</fullName>
    </submittedName>
</protein>
<gene>
    <name evidence="2" type="ORF">HELGO_WM5119</name>
</gene>
<evidence type="ECO:0000256" key="1">
    <source>
        <dbReference type="SAM" id="Phobius"/>
    </source>
</evidence>
<name>A0A6S6TID1_9BACT</name>
<evidence type="ECO:0000313" key="2">
    <source>
        <dbReference type="EMBL" id="CAA6820652.1"/>
    </source>
</evidence>
<dbReference type="AlphaFoldDB" id="A0A6S6TID1"/>
<keyword evidence="1" id="KW-1133">Transmembrane helix</keyword>
<proteinExistence type="predicted"/>
<keyword evidence="1" id="KW-0812">Transmembrane</keyword>
<feature type="transmembrane region" description="Helical" evidence="1">
    <location>
        <begin position="7"/>
        <end position="26"/>
    </location>
</feature>
<dbReference type="EMBL" id="CACVAU010000058">
    <property type="protein sequence ID" value="CAA6820652.1"/>
    <property type="molecule type" value="Genomic_DNA"/>
</dbReference>
<feature type="transmembrane region" description="Helical" evidence="1">
    <location>
        <begin position="32"/>
        <end position="58"/>
    </location>
</feature>
<sequence>MAKRTISLIYLILGTVGFIGYVSIFNHWLPEIIVFAVLGVIFYVISLFLLIFLHPVICLYYWRRRVLTKAYTQTVKTHFIWSILMAILFWVMIFNGYIITV</sequence>
<organism evidence="2">
    <name type="scientific">uncultured Sulfurovum sp</name>
    <dbReference type="NCBI Taxonomy" id="269237"/>
    <lineage>
        <taxon>Bacteria</taxon>
        <taxon>Pseudomonadati</taxon>
        <taxon>Campylobacterota</taxon>
        <taxon>Epsilonproteobacteria</taxon>
        <taxon>Campylobacterales</taxon>
        <taxon>Sulfurovaceae</taxon>
        <taxon>Sulfurovum</taxon>
        <taxon>environmental samples</taxon>
    </lineage>
</organism>
<reference evidence="2" key="1">
    <citation type="submission" date="2020-01" db="EMBL/GenBank/DDBJ databases">
        <authorList>
            <person name="Meier V. D."/>
            <person name="Meier V D."/>
        </authorList>
    </citation>
    <scope>NUCLEOTIDE SEQUENCE</scope>
    <source>
        <strain evidence="2">HLG_WM_MAG_05</strain>
    </source>
</reference>
<feature type="transmembrane region" description="Helical" evidence="1">
    <location>
        <begin position="79"/>
        <end position="99"/>
    </location>
</feature>